<dbReference type="Proteomes" id="UP000276991">
    <property type="component" value="Unassembled WGS sequence"/>
</dbReference>
<dbReference type="OrthoDB" id="5841823at2759"/>
<dbReference type="InterPro" id="IPR002999">
    <property type="entry name" value="Tudor"/>
</dbReference>
<accession>A0A498SJX4</accession>
<dbReference type="PROSITE" id="PS50304">
    <property type="entry name" value="TUDOR"/>
    <property type="match status" value="1"/>
</dbReference>
<reference evidence="3 4" key="1">
    <citation type="submission" date="2018-08" db="EMBL/GenBank/DDBJ databases">
        <authorList>
            <person name="Laetsch R D."/>
            <person name="Stevens L."/>
            <person name="Kumar S."/>
            <person name="Blaxter L. M."/>
        </authorList>
    </citation>
    <scope>NUCLEOTIDE SEQUENCE [LARGE SCALE GENOMIC DNA]</scope>
</reference>
<dbReference type="Pfam" id="PF00567">
    <property type="entry name" value="TUDOR"/>
    <property type="match status" value="1"/>
</dbReference>
<gene>
    <name evidence="3" type="ORF">NAV_LOCUS6861</name>
</gene>
<keyword evidence="4" id="KW-1185">Reference proteome</keyword>
<dbReference type="PANTHER" id="PTHR22948">
    <property type="entry name" value="TUDOR DOMAIN CONTAINING PROTEIN"/>
    <property type="match status" value="1"/>
</dbReference>
<dbReference type="SMART" id="SM00333">
    <property type="entry name" value="TUDOR"/>
    <property type="match status" value="1"/>
</dbReference>
<dbReference type="CDD" id="cd20379">
    <property type="entry name" value="Tudor_dTUD-like"/>
    <property type="match status" value="1"/>
</dbReference>
<dbReference type="InterPro" id="IPR050621">
    <property type="entry name" value="Tudor_domain_containing"/>
</dbReference>
<sequence length="774" mass="88014">MAMTSVSSPLVAEEAKNNMNFKFAPFQVALTQKFTARVTEKLADDVYLMRNTDQLAVLYRYMVRPIKRLSPSLYLNGTPGMACIARVVRPCNVPRVSRCRLYRALASQFNMKDGTCSVFLVDYEQHVVCDSFAIYDLCEQLEVDKEYTVCITTFADDGVCWGKVVQAVKTSTMQKTCSAAATEDICYNYMDDENDNITTAIEQSIQISEEKLREKNERLQIERELLEMKKSKFEQDWTLQTMQLQFATILKRLNTMSIPFAPFAADSCNSFPNLTSLPVPTHSSPIPDMGSWNPCSSLLTYQTWAKALTANPSLSVSNNLLLDPVAVQKLPSVYLSQQGKLNMNDPAASQIMNSCCMRPNVDDFVEKYNGSVPAITVSESTRLSSPVSTLASHNTGMCHFQPSDREIPAITDGDLNNNFQQGEEYKPRRTFLHKAQYVEPPIHVLNECCNAITLGVSSGIQKHAPTKRYHQLKNGLAGTKYAVEYVERGLNDGDNEYYSEEPISLCDDQEKALYLHRSLDRNGYLMQQTERKYMPESSHFRNATISDVSEVVRNENEDNQNIADFNTENLSTVVFNSERLIGTLKYRPYVPYIEVEEQTIYTVKRSDDDRSNQNWPLFFVQIQSDRLLNIIDQYLDCLAATEPLPKKNIKLGVLCVSYCHAFQAMFRAVITAIYDTDVEVHYIDYGNYERVTYNDLHSINELPKITRMHPAMGIPCLLSNMHDICISFNICSEKDISHFMNAVSCEKPLFKLKFLRKRIDGVMIVQLVDSNKKV</sequence>
<evidence type="ECO:0000256" key="1">
    <source>
        <dbReference type="SAM" id="Coils"/>
    </source>
</evidence>
<protein>
    <recommendedName>
        <fullName evidence="2">Tudor domain-containing protein</fullName>
    </recommendedName>
</protein>
<keyword evidence="1" id="KW-0175">Coiled coil</keyword>
<feature type="domain" description="Tudor" evidence="2">
    <location>
        <begin position="648"/>
        <end position="706"/>
    </location>
</feature>
<evidence type="ECO:0000259" key="2">
    <source>
        <dbReference type="PROSITE" id="PS50304"/>
    </source>
</evidence>
<evidence type="ECO:0000313" key="3">
    <source>
        <dbReference type="EMBL" id="VBB32070.1"/>
    </source>
</evidence>
<organism evidence="3 4">
    <name type="scientific">Acanthocheilonema viteae</name>
    <name type="common">Filarial nematode worm</name>
    <name type="synonym">Dipetalonema viteae</name>
    <dbReference type="NCBI Taxonomy" id="6277"/>
    <lineage>
        <taxon>Eukaryota</taxon>
        <taxon>Metazoa</taxon>
        <taxon>Ecdysozoa</taxon>
        <taxon>Nematoda</taxon>
        <taxon>Chromadorea</taxon>
        <taxon>Rhabditida</taxon>
        <taxon>Spirurina</taxon>
        <taxon>Spiruromorpha</taxon>
        <taxon>Filarioidea</taxon>
        <taxon>Onchocercidae</taxon>
        <taxon>Acanthocheilonema</taxon>
    </lineage>
</organism>
<name>A0A498SJX4_ACAVI</name>
<evidence type="ECO:0000313" key="4">
    <source>
        <dbReference type="Proteomes" id="UP000276991"/>
    </source>
</evidence>
<dbReference type="GO" id="GO:0005737">
    <property type="term" value="C:cytoplasm"/>
    <property type="evidence" value="ECO:0007669"/>
    <property type="project" value="UniProtKB-ARBA"/>
</dbReference>
<dbReference type="EMBL" id="UPTC01001525">
    <property type="protein sequence ID" value="VBB32070.1"/>
    <property type="molecule type" value="Genomic_DNA"/>
</dbReference>
<dbReference type="AlphaFoldDB" id="A0A498SJX4"/>
<feature type="coiled-coil region" evidence="1">
    <location>
        <begin position="205"/>
        <end position="236"/>
    </location>
</feature>
<dbReference type="SUPFAM" id="SSF63748">
    <property type="entry name" value="Tudor/PWWP/MBT"/>
    <property type="match status" value="1"/>
</dbReference>
<dbReference type="Gene3D" id="2.40.50.90">
    <property type="match status" value="1"/>
</dbReference>
<dbReference type="InterPro" id="IPR035437">
    <property type="entry name" value="SNase_OB-fold_sf"/>
</dbReference>
<proteinExistence type="predicted"/>
<dbReference type="STRING" id="6277.A0A498SJX4"/>
<dbReference type="Gene3D" id="2.30.30.140">
    <property type="match status" value="1"/>
</dbReference>